<keyword evidence="3" id="KW-1185">Reference proteome</keyword>
<sequence>MEMWEIALHKFINEWKNRSNVTAALVCGSYVTGNPSKRSDIDVHIILSDDVGWRERGNKIIDHFLIEYFANPTKQIRKYFQDDYRDRRTMSMVQFITGKVLFDKSGAIQKLKIEAQEWMNKKYENTNQVLLEVKKYEIWDTWDNLQNCYEQQSPDFHLVYYNSLSNLFVQYCTYLGVELIPHYQIHSYLTDPKYKKKYLKETFPDTIFSTMFIEAIEKNAKIEMINSYKQIVQYITNKMGGFEIDGWKINSPIDI</sequence>
<gene>
    <name evidence="2" type="ORF">I7822_00045</name>
</gene>
<dbReference type="InterPro" id="IPR041633">
    <property type="entry name" value="Polbeta"/>
</dbReference>
<protein>
    <submittedName>
        <fullName evidence="2">Nucleotidyltransferase domain-containing protein</fullName>
    </submittedName>
</protein>
<evidence type="ECO:0000313" key="2">
    <source>
        <dbReference type="EMBL" id="MBO1510086.1"/>
    </source>
</evidence>
<dbReference type="Pfam" id="PF18765">
    <property type="entry name" value="Polbeta"/>
    <property type="match status" value="1"/>
</dbReference>
<evidence type="ECO:0000259" key="1">
    <source>
        <dbReference type="Pfam" id="PF18765"/>
    </source>
</evidence>
<proteinExistence type="predicted"/>
<accession>A0ABS3MW77</accession>
<name>A0ABS3MW77_9BACI</name>
<reference evidence="2 3" key="1">
    <citation type="submission" date="2021-03" db="EMBL/GenBank/DDBJ databases">
        <title>Whole genome sequence of Metabacillus bambusae BG109.</title>
        <authorList>
            <person name="Jeong J.W."/>
        </authorList>
    </citation>
    <scope>NUCLEOTIDE SEQUENCE [LARGE SCALE GENOMIC DNA]</scope>
    <source>
        <strain evidence="2 3">BG109</strain>
    </source>
</reference>
<dbReference type="InterPro" id="IPR043519">
    <property type="entry name" value="NT_sf"/>
</dbReference>
<dbReference type="Gene3D" id="3.30.460.10">
    <property type="entry name" value="Beta Polymerase, domain 2"/>
    <property type="match status" value="1"/>
</dbReference>
<dbReference type="RefSeq" id="WP_207974773.1">
    <property type="nucleotide sequence ID" value="NZ_JAGDEL010000001.1"/>
</dbReference>
<dbReference type="Proteomes" id="UP000663981">
    <property type="component" value="Unassembled WGS sequence"/>
</dbReference>
<evidence type="ECO:0000313" key="3">
    <source>
        <dbReference type="Proteomes" id="UP000663981"/>
    </source>
</evidence>
<dbReference type="EMBL" id="JAGDEL010000001">
    <property type="protein sequence ID" value="MBO1510086.1"/>
    <property type="molecule type" value="Genomic_DNA"/>
</dbReference>
<comment type="caution">
    <text evidence="2">The sequence shown here is derived from an EMBL/GenBank/DDBJ whole genome shotgun (WGS) entry which is preliminary data.</text>
</comment>
<feature type="domain" description="Polymerase beta nucleotidyltransferase" evidence="1">
    <location>
        <begin position="11"/>
        <end position="56"/>
    </location>
</feature>
<dbReference type="SUPFAM" id="SSF81301">
    <property type="entry name" value="Nucleotidyltransferase"/>
    <property type="match status" value="1"/>
</dbReference>
<organism evidence="2 3">
    <name type="scientific">Metabacillus bambusae</name>
    <dbReference type="NCBI Taxonomy" id="2795218"/>
    <lineage>
        <taxon>Bacteria</taxon>
        <taxon>Bacillati</taxon>
        <taxon>Bacillota</taxon>
        <taxon>Bacilli</taxon>
        <taxon>Bacillales</taxon>
        <taxon>Bacillaceae</taxon>
        <taxon>Metabacillus</taxon>
    </lineage>
</organism>